<dbReference type="Gene3D" id="3.90.960.10">
    <property type="entry name" value="YbaK/aminoacyl-tRNA synthetase-associated domain"/>
    <property type="match status" value="1"/>
</dbReference>
<dbReference type="Proteomes" id="UP001162031">
    <property type="component" value="Unassembled WGS sequence"/>
</dbReference>
<sequence>MTAIDEVSARVAAAQQRLDSLERLLDDVEGVQRVKQHLQRERLTSSALQTAPSDYYSWRLDQRAKFLGCSTVHLCKSIIVENVACVNQSIEDPLNSRYYCVVLQYISKLDAEQLRRFVRDNIPEADRPSRKKFNFQHAPAEVSEQLTGFKHNGVSTFGMKTRIPVIVASDVVALKPAFLWLGGGAESVKLRVSVKDLIVALEARVADGITTLRTGLDEQ</sequence>
<dbReference type="PANTHER" id="PTHR30411:SF4">
    <property type="entry name" value="YBAK_AMINOACYL-TRNA SYNTHETASE-ASSOCIATED DOMAIN-CONTAINING PROTEIN"/>
    <property type="match status" value="1"/>
</dbReference>
<dbReference type="PANTHER" id="PTHR30411">
    <property type="entry name" value="CYTOPLASMIC PROTEIN"/>
    <property type="match status" value="1"/>
</dbReference>
<evidence type="ECO:0000313" key="3">
    <source>
        <dbReference type="Proteomes" id="UP001162031"/>
    </source>
</evidence>
<keyword evidence="3" id="KW-1185">Reference proteome</keyword>
<comment type="caution">
    <text evidence="2">The sequence shown here is derived from an EMBL/GenBank/DDBJ whole genome shotgun (WGS) entry which is preliminary data.</text>
</comment>
<feature type="coiled-coil region" evidence="1">
    <location>
        <begin position="4"/>
        <end position="41"/>
    </location>
</feature>
<dbReference type="CDD" id="cd04332">
    <property type="entry name" value="YbaK_like"/>
    <property type="match status" value="1"/>
</dbReference>
<protein>
    <recommendedName>
        <fullName evidence="4">YbaK/aminoacyl-tRNA synthetase-associated domain-containing protein</fullName>
    </recommendedName>
</protein>
<name>A0AAV0TEF1_HYABA</name>
<evidence type="ECO:0008006" key="4">
    <source>
        <dbReference type="Google" id="ProtNLM"/>
    </source>
</evidence>
<reference evidence="2" key="1">
    <citation type="submission" date="2022-12" db="EMBL/GenBank/DDBJ databases">
        <authorList>
            <person name="Webb A."/>
        </authorList>
    </citation>
    <scope>NUCLEOTIDE SEQUENCE</scope>
    <source>
        <strain evidence="2">Hp1</strain>
    </source>
</reference>
<accession>A0AAV0TEF1</accession>
<keyword evidence="1" id="KW-0175">Coiled coil</keyword>
<dbReference type="SUPFAM" id="SSF55826">
    <property type="entry name" value="YbaK/ProRS associated domain"/>
    <property type="match status" value="1"/>
</dbReference>
<organism evidence="2 3">
    <name type="scientific">Hyaloperonospora brassicae</name>
    <name type="common">Brassica downy mildew</name>
    <name type="synonym">Peronospora brassicae</name>
    <dbReference type="NCBI Taxonomy" id="162125"/>
    <lineage>
        <taxon>Eukaryota</taxon>
        <taxon>Sar</taxon>
        <taxon>Stramenopiles</taxon>
        <taxon>Oomycota</taxon>
        <taxon>Peronosporomycetes</taxon>
        <taxon>Peronosporales</taxon>
        <taxon>Peronosporaceae</taxon>
        <taxon>Hyaloperonospora</taxon>
    </lineage>
</organism>
<evidence type="ECO:0000256" key="1">
    <source>
        <dbReference type="SAM" id="Coils"/>
    </source>
</evidence>
<evidence type="ECO:0000313" key="2">
    <source>
        <dbReference type="EMBL" id="CAI5718908.1"/>
    </source>
</evidence>
<dbReference type="AlphaFoldDB" id="A0AAV0TEF1"/>
<dbReference type="InterPro" id="IPR036754">
    <property type="entry name" value="YbaK/aa-tRNA-synt-asso_dom_sf"/>
</dbReference>
<gene>
    <name evidence="2" type="ORF">HBR001_LOCUS2092</name>
</gene>
<proteinExistence type="predicted"/>
<dbReference type="EMBL" id="CANTFL010000223">
    <property type="protein sequence ID" value="CAI5718908.1"/>
    <property type="molecule type" value="Genomic_DNA"/>
</dbReference>
<dbReference type="GO" id="GO:0002161">
    <property type="term" value="F:aminoacyl-tRNA deacylase activity"/>
    <property type="evidence" value="ECO:0007669"/>
    <property type="project" value="InterPro"/>
</dbReference>